<comment type="catalytic activity">
    <reaction evidence="10">
        <text>N(6)-[(R)-lipoyl]-L-lysyl-[protein] + pyruvate + H(+) = N(6)-[(R)-S(8)-acetyldihydrolipoyl]-L-lysyl-[protein] + CO2</text>
        <dbReference type="Rhea" id="RHEA:19189"/>
        <dbReference type="Rhea" id="RHEA-COMP:10474"/>
        <dbReference type="Rhea" id="RHEA-COMP:10478"/>
        <dbReference type="ChEBI" id="CHEBI:15361"/>
        <dbReference type="ChEBI" id="CHEBI:15378"/>
        <dbReference type="ChEBI" id="CHEBI:16526"/>
        <dbReference type="ChEBI" id="CHEBI:83099"/>
        <dbReference type="ChEBI" id="CHEBI:83111"/>
        <dbReference type="EC" id="1.2.4.1"/>
    </reaction>
</comment>
<dbReference type="PANTHER" id="PTHR11624:SF96">
    <property type="entry name" value="PYRUVATE DEHYDROGENASE E1 COMPONENT SUBUNIT BETA, MITOCHONDRIAL"/>
    <property type="match status" value="1"/>
</dbReference>
<feature type="compositionally biased region" description="Low complexity" evidence="11">
    <location>
        <begin position="75"/>
        <end position="90"/>
    </location>
</feature>
<evidence type="ECO:0000256" key="7">
    <source>
        <dbReference type="ARBA" id="ARBA00023002"/>
    </source>
</evidence>
<dbReference type="InterPro" id="IPR005475">
    <property type="entry name" value="Transketolase-like_Pyr-bd"/>
</dbReference>
<comment type="function">
    <text evidence="10">The pyruvate dehydrogenase complex catalyzes the overall conversion of pyruvate to acetyl-CoA and CO2.</text>
</comment>
<dbReference type="InterPro" id="IPR009014">
    <property type="entry name" value="Transketo_C/PFOR_II"/>
</dbReference>
<name>A0ABU1MZ32_9CAUL</name>
<evidence type="ECO:0000256" key="2">
    <source>
        <dbReference type="ARBA" id="ARBA00001964"/>
    </source>
</evidence>
<dbReference type="SUPFAM" id="SSF51230">
    <property type="entry name" value="Single hybrid motif"/>
    <property type="match status" value="1"/>
</dbReference>
<dbReference type="NCBIfam" id="NF006667">
    <property type="entry name" value="PRK09212.1"/>
    <property type="match status" value="1"/>
</dbReference>
<keyword evidence="9 10" id="KW-0670">Pyruvate</keyword>
<dbReference type="PROSITE" id="PS50968">
    <property type="entry name" value="BIOTINYL_LIPOYL"/>
    <property type="match status" value="1"/>
</dbReference>
<comment type="subunit">
    <text evidence="3">Heterodimer of an alpha and a beta chain.</text>
</comment>
<dbReference type="InterPro" id="IPR003016">
    <property type="entry name" value="2-oxoA_DH_lipoyl-BS"/>
</dbReference>
<dbReference type="InterPro" id="IPR000089">
    <property type="entry name" value="Biotin_lipoyl"/>
</dbReference>
<comment type="caution">
    <text evidence="13">The sequence shown here is derived from an EMBL/GenBank/DDBJ whole genome shotgun (WGS) entry which is preliminary data.</text>
</comment>
<dbReference type="Gene3D" id="2.40.50.100">
    <property type="match status" value="1"/>
</dbReference>
<dbReference type="InterPro" id="IPR027110">
    <property type="entry name" value="PDHB_mito-type"/>
</dbReference>
<gene>
    <name evidence="13" type="ORF">J2800_002100</name>
</gene>
<evidence type="ECO:0000256" key="5">
    <source>
        <dbReference type="ARBA" id="ARBA00016138"/>
    </source>
</evidence>
<evidence type="ECO:0000259" key="12">
    <source>
        <dbReference type="PROSITE" id="PS50968"/>
    </source>
</evidence>
<evidence type="ECO:0000256" key="6">
    <source>
        <dbReference type="ARBA" id="ARBA00022823"/>
    </source>
</evidence>
<dbReference type="EMBL" id="JAVDRL010000005">
    <property type="protein sequence ID" value="MDR6531358.1"/>
    <property type="molecule type" value="Genomic_DNA"/>
</dbReference>
<proteinExistence type="predicted"/>
<dbReference type="EC" id="1.2.4.1" evidence="4 10"/>
<dbReference type="Pfam" id="PF02780">
    <property type="entry name" value="Transketolase_C"/>
    <property type="match status" value="1"/>
</dbReference>
<dbReference type="Gene3D" id="3.40.50.970">
    <property type="match status" value="1"/>
</dbReference>
<dbReference type="Gene3D" id="3.40.50.920">
    <property type="match status" value="1"/>
</dbReference>
<dbReference type="InterPro" id="IPR011053">
    <property type="entry name" value="Single_hybrid_motif"/>
</dbReference>
<keyword evidence="6" id="KW-0450">Lipoyl</keyword>
<keyword evidence="8 10" id="KW-0786">Thiamine pyrophosphate</keyword>
<dbReference type="PROSITE" id="PS00189">
    <property type="entry name" value="LIPOYL"/>
    <property type="match status" value="1"/>
</dbReference>
<evidence type="ECO:0000256" key="4">
    <source>
        <dbReference type="ARBA" id="ARBA00012281"/>
    </source>
</evidence>
<accession>A0ABU1MZ32</accession>
<dbReference type="Pfam" id="PF00364">
    <property type="entry name" value="Biotin_lipoyl"/>
    <property type="match status" value="1"/>
</dbReference>
<feature type="compositionally biased region" description="Basic and acidic residues" evidence="11">
    <location>
        <begin position="91"/>
        <end position="102"/>
    </location>
</feature>
<feature type="domain" description="Lipoyl-binding" evidence="12">
    <location>
        <begin position="1"/>
        <end position="72"/>
    </location>
</feature>
<dbReference type="InterPro" id="IPR033248">
    <property type="entry name" value="Transketolase_C"/>
</dbReference>
<dbReference type="GO" id="GO:0004739">
    <property type="term" value="F:pyruvate dehydrogenase (acetyl-transferring) activity"/>
    <property type="evidence" value="ECO:0007669"/>
    <property type="project" value="UniProtKB-EC"/>
</dbReference>
<protein>
    <recommendedName>
        <fullName evidence="5 10">Pyruvate dehydrogenase E1 component subunit beta</fullName>
        <ecNumber evidence="4 10">1.2.4.1</ecNumber>
    </recommendedName>
</protein>
<evidence type="ECO:0000313" key="14">
    <source>
        <dbReference type="Proteomes" id="UP001262754"/>
    </source>
</evidence>
<dbReference type="SUPFAM" id="SSF52922">
    <property type="entry name" value="TK C-terminal domain-like"/>
    <property type="match status" value="1"/>
</dbReference>
<sequence>MPALSPTMEEGTLAKWLVKEGDTVKAGDVIAEIETDKATMEVEAVDEGVIQSILVPAGSENVKVNTPIAKLAGDEGAAEPAAAPAPVAKPAADEAKSGEPEKAPIPAGVPSAASTFADPEIPEGTPLKKITVRDALRDAMAEEMRRDDKVFLMGEEVAQYQGAYKVSRDLLQEFGDKRVIDTPITEHGFAGLGVGAAMAGLKPIVEFMTWNFAMQAIDQIINSAAKTLYMSGGQIKSSIVFRGPNGAASRVGAQHSQDYAAWYGNVPGLKVVAPYDAADAKGLMKAAIRDPNPIVFLEHEMMYGHEFDIPDVEDWIVPIGKAKVRRQGSDVTLVAYSRMVGFALQAAEELAKEGISAEVIDLRTIRPMDHDTILESVKKTNRLVTVEEGWGPMGVGAEIVARITEFGFDYLDAPPLRVHQEDVPLPYAANLEALSLPSVPKIVKAAKTVCYR</sequence>
<evidence type="ECO:0000256" key="9">
    <source>
        <dbReference type="ARBA" id="ARBA00023317"/>
    </source>
</evidence>
<evidence type="ECO:0000256" key="11">
    <source>
        <dbReference type="SAM" id="MobiDB-lite"/>
    </source>
</evidence>
<dbReference type="SMART" id="SM00861">
    <property type="entry name" value="Transket_pyr"/>
    <property type="match status" value="1"/>
</dbReference>
<comment type="cofactor">
    <cofactor evidence="2 10">
        <name>thiamine diphosphate</name>
        <dbReference type="ChEBI" id="CHEBI:58937"/>
    </cofactor>
</comment>
<evidence type="ECO:0000256" key="10">
    <source>
        <dbReference type="RuleBase" id="RU364074"/>
    </source>
</evidence>
<dbReference type="SUPFAM" id="SSF52518">
    <property type="entry name" value="Thiamin diphosphate-binding fold (THDP-binding)"/>
    <property type="match status" value="1"/>
</dbReference>
<dbReference type="NCBIfam" id="NF008854">
    <property type="entry name" value="PRK11892.1"/>
    <property type="match status" value="1"/>
</dbReference>
<organism evidence="13 14">
    <name type="scientific">Caulobacter rhizosphaerae</name>
    <dbReference type="NCBI Taxonomy" id="2010972"/>
    <lineage>
        <taxon>Bacteria</taxon>
        <taxon>Pseudomonadati</taxon>
        <taxon>Pseudomonadota</taxon>
        <taxon>Alphaproteobacteria</taxon>
        <taxon>Caulobacterales</taxon>
        <taxon>Caulobacteraceae</taxon>
        <taxon>Caulobacter</taxon>
    </lineage>
</organism>
<dbReference type="InterPro" id="IPR029061">
    <property type="entry name" value="THDP-binding"/>
</dbReference>
<dbReference type="CDD" id="cd06849">
    <property type="entry name" value="lipoyl_domain"/>
    <property type="match status" value="1"/>
</dbReference>
<dbReference type="CDD" id="cd07036">
    <property type="entry name" value="TPP_PYR_E1-PDHc-beta_like"/>
    <property type="match status" value="1"/>
</dbReference>
<comment type="cofactor">
    <cofactor evidence="1">
        <name>(R)-lipoate</name>
        <dbReference type="ChEBI" id="CHEBI:83088"/>
    </cofactor>
</comment>
<reference evidence="13 14" key="1">
    <citation type="submission" date="2023-07" db="EMBL/GenBank/DDBJ databases">
        <title>Sorghum-associated microbial communities from plants grown in Nebraska, USA.</title>
        <authorList>
            <person name="Schachtman D."/>
        </authorList>
    </citation>
    <scope>NUCLEOTIDE SEQUENCE [LARGE SCALE GENOMIC DNA]</scope>
    <source>
        <strain evidence="13 14">DS2154</strain>
    </source>
</reference>
<evidence type="ECO:0000313" key="13">
    <source>
        <dbReference type="EMBL" id="MDR6531358.1"/>
    </source>
</evidence>
<keyword evidence="14" id="KW-1185">Reference proteome</keyword>
<evidence type="ECO:0000256" key="1">
    <source>
        <dbReference type="ARBA" id="ARBA00001938"/>
    </source>
</evidence>
<keyword evidence="7 10" id="KW-0560">Oxidoreductase</keyword>
<feature type="region of interest" description="Disordered" evidence="11">
    <location>
        <begin position="75"/>
        <end position="124"/>
    </location>
</feature>
<dbReference type="Pfam" id="PF02779">
    <property type="entry name" value="Transket_pyr"/>
    <property type="match status" value="1"/>
</dbReference>
<dbReference type="PANTHER" id="PTHR11624">
    <property type="entry name" value="DEHYDROGENASE RELATED"/>
    <property type="match status" value="1"/>
</dbReference>
<evidence type="ECO:0000256" key="8">
    <source>
        <dbReference type="ARBA" id="ARBA00023052"/>
    </source>
</evidence>
<evidence type="ECO:0000256" key="3">
    <source>
        <dbReference type="ARBA" id="ARBA00011870"/>
    </source>
</evidence>
<dbReference type="Proteomes" id="UP001262754">
    <property type="component" value="Unassembled WGS sequence"/>
</dbReference>